<evidence type="ECO:0000256" key="3">
    <source>
        <dbReference type="ARBA" id="ARBA00022475"/>
    </source>
</evidence>
<evidence type="ECO:0000313" key="9">
    <source>
        <dbReference type="EMBL" id="PSL55761.1"/>
    </source>
</evidence>
<reference evidence="9 10" key="1">
    <citation type="submission" date="2018-03" db="EMBL/GenBank/DDBJ databases">
        <title>Genomic Encyclopedia of Type Strains, Phase III (KMG-III): the genomes of soil and plant-associated and newly described type strains.</title>
        <authorList>
            <person name="Whitman W."/>
        </authorList>
    </citation>
    <scope>NUCLEOTIDE SEQUENCE [LARGE SCALE GENOMIC DNA]</scope>
    <source>
        <strain evidence="9 10">CGMCC 4.7097</strain>
    </source>
</reference>
<keyword evidence="2 7" id="KW-0813">Transport</keyword>
<keyword evidence="5 7" id="KW-1133">Transmembrane helix</keyword>
<dbReference type="AlphaFoldDB" id="A0A2P8IBC7"/>
<dbReference type="InterPro" id="IPR000515">
    <property type="entry name" value="MetI-like"/>
</dbReference>
<protein>
    <submittedName>
        <fullName evidence="9">Peptide/nickel transport system permease protein</fullName>
    </submittedName>
</protein>
<dbReference type="InterPro" id="IPR035906">
    <property type="entry name" value="MetI-like_sf"/>
</dbReference>
<evidence type="ECO:0000256" key="2">
    <source>
        <dbReference type="ARBA" id="ARBA00022448"/>
    </source>
</evidence>
<dbReference type="GO" id="GO:0055085">
    <property type="term" value="P:transmembrane transport"/>
    <property type="evidence" value="ECO:0007669"/>
    <property type="project" value="InterPro"/>
</dbReference>
<dbReference type="OrthoDB" id="6637947at2"/>
<comment type="similarity">
    <text evidence="7">Belongs to the binding-protein-dependent transport system permease family.</text>
</comment>
<evidence type="ECO:0000256" key="5">
    <source>
        <dbReference type="ARBA" id="ARBA00022989"/>
    </source>
</evidence>
<proteinExistence type="inferred from homology"/>
<dbReference type="GO" id="GO:0005886">
    <property type="term" value="C:plasma membrane"/>
    <property type="evidence" value="ECO:0007669"/>
    <property type="project" value="UniProtKB-SubCell"/>
</dbReference>
<comment type="caution">
    <text evidence="9">The sequence shown here is derived from an EMBL/GenBank/DDBJ whole genome shotgun (WGS) entry which is preliminary data.</text>
</comment>
<feature type="transmembrane region" description="Helical" evidence="7">
    <location>
        <begin position="201"/>
        <end position="222"/>
    </location>
</feature>
<evidence type="ECO:0000256" key="1">
    <source>
        <dbReference type="ARBA" id="ARBA00004651"/>
    </source>
</evidence>
<accession>A0A2P8IBC7</accession>
<keyword evidence="3" id="KW-1003">Cell membrane</keyword>
<evidence type="ECO:0000256" key="7">
    <source>
        <dbReference type="RuleBase" id="RU363032"/>
    </source>
</evidence>
<dbReference type="Proteomes" id="UP000241118">
    <property type="component" value="Unassembled WGS sequence"/>
</dbReference>
<keyword evidence="4 7" id="KW-0812">Transmembrane</keyword>
<feature type="domain" description="ABC transmembrane type-1" evidence="8">
    <location>
        <begin position="88"/>
        <end position="278"/>
    </location>
</feature>
<sequence>MVDAPVWRPVPRSRLAAASPRRSPRWRLVPAAVVLGVFVTAALVVPLLVDLNQQHVDLPSANRPPSVTHPFGTDELGRDVLLRCVYALRVSLAVGLVAALISAVVGTAVGALAGTVGGWLDRLSMRLVDAVASVPHLLLGIVIVAIMRPSLTAVVVSIGLTHWLTSARIVRSEILALRERPFVDAAIVGGSSRARILVRHLLPNIAPQVLLATTLMVPHAVWHETALSFLGLGLPPHAASIGNMINDAQRSLLTGGWWMSLAPGAVLIAATLAVSGLSGVWRDRLNPRRRSELSW</sequence>
<keyword evidence="6 7" id="KW-0472">Membrane</keyword>
<dbReference type="SUPFAM" id="SSF161098">
    <property type="entry name" value="MetI-like"/>
    <property type="match status" value="1"/>
</dbReference>
<feature type="transmembrane region" description="Helical" evidence="7">
    <location>
        <begin position="92"/>
        <end position="120"/>
    </location>
</feature>
<dbReference type="CDD" id="cd06261">
    <property type="entry name" value="TM_PBP2"/>
    <property type="match status" value="1"/>
</dbReference>
<evidence type="ECO:0000259" key="8">
    <source>
        <dbReference type="PROSITE" id="PS50928"/>
    </source>
</evidence>
<feature type="transmembrane region" description="Helical" evidence="7">
    <location>
        <begin position="257"/>
        <end position="281"/>
    </location>
</feature>
<dbReference type="PROSITE" id="PS50928">
    <property type="entry name" value="ABC_TM1"/>
    <property type="match status" value="1"/>
</dbReference>
<keyword evidence="10" id="KW-1185">Reference proteome</keyword>
<dbReference type="Pfam" id="PF00528">
    <property type="entry name" value="BPD_transp_1"/>
    <property type="match status" value="1"/>
</dbReference>
<evidence type="ECO:0000256" key="4">
    <source>
        <dbReference type="ARBA" id="ARBA00022692"/>
    </source>
</evidence>
<dbReference type="PANTHER" id="PTHR43386:SF23">
    <property type="entry name" value="ABC TRANSPORTER"/>
    <property type="match status" value="1"/>
</dbReference>
<evidence type="ECO:0000256" key="6">
    <source>
        <dbReference type="ARBA" id="ARBA00023136"/>
    </source>
</evidence>
<name>A0A2P8IBC7_SACCR</name>
<dbReference type="RefSeq" id="WP_106615503.1">
    <property type="nucleotide sequence ID" value="NZ_PYAX01000004.1"/>
</dbReference>
<comment type="subcellular location">
    <subcellularLocation>
        <location evidence="1 7">Cell membrane</location>
        <topology evidence="1 7">Multi-pass membrane protein</topology>
    </subcellularLocation>
</comment>
<organism evidence="9 10">
    <name type="scientific">Saccharothrix carnea</name>
    <dbReference type="NCBI Taxonomy" id="1280637"/>
    <lineage>
        <taxon>Bacteria</taxon>
        <taxon>Bacillati</taxon>
        <taxon>Actinomycetota</taxon>
        <taxon>Actinomycetes</taxon>
        <taxon>Pseudonocardiales</taxon>
        <taxon>Pseudonocardiaceae</taxon>
        <taxon>Saccharothrix</taxon>
    </lineage>
</organism>
<dbReference type="EMBL" id="PYAX01000004">
    <property type="protein sequence ID" value="PSL55761.1"/>
    <property type="molecule type" value="Genomic_DNA"/>
</dbReference>
<dbReference type="InterPro" id="IPR050366">
    <property type="entry name" value="BP-dependent_transpt_permease"/>
</dbReference>
<evidence type="ECO:0000313" key="10">
    <source>
        <dbReference type="Proteomes" id="UP000241118"/>
    </source>
</evidence>
<dbReference type="PANTHER" id="PTHR43386">
    <property type="entry name" value="OLIGOPEPTIDE TRANSPORT SYSTEM PERMEASE PROTEIN APPC"/>
    <property type="match status" value="1"/>
</dbReference>
<feature type="transmembrane region" description="Helical" evidence="7">
    <location>
        <begin position="28"/>
        <end position="49"/>
    </location>
</feature>
<dbReference type="Gene3D" id="1.10.3720.10">
    <property type="entry name" value="MetI-like"/>
    <property type="match status" value="1"/>
</dbReference>
<gene>
    <name evidence="9" type="ORF">B0I31_10452</name>
</gene>